<protein>
    <recommendedName>
        <fullName evidence="2">feruloyl esterase</fullName>
        <ecNumber evidence="2">3.1.1.73</ecNumber>
    </recommendedName>
</protein>
<keyword evidence="7" id="KW-0119">Carbohydrate metabolism</keyword>
<evidence type="ECO:0000256" key="5">
    <source>
        <dbReference type="ARBA" id="ARBA00022729"/>
    </source>
</evidence>
<evidence type="ECO:0000256" key="1">
    <source>
        <dbReference type="ARBA" id="ARBA00004613"/>
    </source>
</evidence>
<feature type="region of interest" description="Disordered" evidence="10">
    <location>
        <begin position="264"/>
        <end position="286"/>
    </location>
</feature>
<reference evidence="12" key="2">
    <citation type="submission" date="2023-07" db="EMBL/GenBank/DDBJ databases">
        <authorList>
            <consortium name="Lawrence Berkeley National Laboratory"/>
            <person name="Haridas S."/>
            <person name="Hensen N."/>
            <person name="Bonometti L."/>
            <person name="Westerberg I."/>
            <person name="Brannstrom I.O."/>
            <person name="Guillou S."/>
            <person name="Cros-Aarteil S."/>
            <person name="Calhoun S."/>
            <person name="Kuo A."/>
            <person name="Mondo S."/>
            <person name="Pangilinan J."/>
            <person name="Riley R."/>
            <person name="LaButti K."/>
            <person name="Andreopoulos B."/>
            <person name="Lipzen A."/>
            <person name="Chen C."/>
            <person name="Yanf M."/>
            <person name="Daum C."/>
            <person name="Ng V."/>
            <person name="Clum A."/>
            <person name="Steindorff A."/>
            <person name="Ohm R."/>
            <person name="Martin F."/>
            <person name="Silar P."/>
            <person name="Natvig D."/>
            <person name="Lalanne C."/>
            <person name="Gautier V."/>
            <person name="Ament-velasquez S.L."/>
            <person name="Kruys A."/>
            <person name="Hutchinson M.I."/>
            <person name="Powell A.J."/>
            <person name="Barry K."/>
            <person name="Miller A.N."/>
            <person name="Grigoriev I.V."/>
            <person name="Debuchy R."/>
            <person name="Gladieux P."/>
            <person name="Thoren M.H."/>
            <person name="Johannesson H."/>
        </authorList>
    </citation>
    <scope>NUCLEOTIDE SEQUENCE</scope>
    <source>
        <strain evidence="12">FGSC 1904</strain>
    </source>
</reference>
<evidence type="ECO:0000313" key="13">
    <source>
        <dbReference type="Proteomes" id="UP001281003"/>
    </source>
</evidence>
<organism evidence="12 13">
    <name type="scientific">Sordaria brevicollis</name>
    <dbReference type="NCBI Taxonomy" id="83679"/>
    <lineage>
        <taxon>Eukaryota</taxon>
        <taxon>Fungi</taxon>
        <taxon>Dikarya</taxon>
        <taxon>Ascomycota</taxon>
        <taxon>Pezizomycotina</taxon>
        <taxon>Sordariomycetes</taxon>
        <taxon>Sordariomycetidae</taxon>
        <taxon>Sordariales</taxon>
        <taxon>Sordariaceae</taxon>
        <taxon>Sordaria</taxon>
    </lineage>
</organism>
<dbReference type="InterPro" id="IPR043595">
    <property type="entry name" value="FaeB/C/D"/>
</dbReference>
<evidence type="ECO:0000256" key="6">
    <source>
        <dbReference type="ARBA" id="ARBA00022801"/>
    </source>
</evidence>
<comment type="catalytic activity">
    <reaction evidence="9">
        <text>feruloyl-polysaccharide + H2O = ferulate + polysaccharide.</text>
        <dbReference type="EC" id="3.1.1.73"/>
    </reaction>
</comment>
<keyword evidence="8" id="KW-0624">Polysaccharide degradation</keyword>
<reference evidence="12" key="1">
    <citation type="journal article" date="2023" name="Mol. Phylogenet. Evol.">
        <title>Genome-scale phylogeny and comparative genomics of the fungal order Sordariales.</title>
        <authorList>
            <person name="Hensen N."/>
            <person name="Bonometti L."/>
            <person name="Westerberg I."/>
            <person name="Brannstrom I.O."/>
            <person name="Guillou S."/>
            <person name="Cros-Aarteil S."/>
            <person name="Calhoun S."/>
            <person name="Haridas S."/>
            <person name="Kuo A."/>
            <person name="Mondo S."/>
            <person name="Pangilinan J."/>
            <person name="Riley R."/>
            <person name="LaButti K."/>
            <person name="Andreopoulos B."/>
            <person name="Lipzen A."/>
            <person name="Chen C."/>
            <person name="Yan M."/>
            <person name="Daum C."/>
            <person name="Ng V."/>
            <person name="Clum A."/>
            <person name="Steindorff A."/>
            <person name="Ohm R.A."/>
            <person name="Martin F."/>
            <person name="Silar P."/>
            <person name="Natvig D.O."/>
            <person name="Lalanne C."/>
            <person name="Gautier V."/>
            <person name="Ament-Velasquez S.L."/>
            <person name="Kruys A."/>
            <person name="Hutchinson M.I."/>
            <person name="Powell A.J."/>
            <person name="Barry K."/>
            <person name="Miller A.N."/>
            <person name="Grigoriev I.V."/>
            <person name="Debuchy R."/>
            <person name="Gladieux P."/>
            <person name="Hiltunen Thoren M."/>
            <person name="Johannesson H."/>
        </authorList>
    </citation>
    <scope>NUCLEOTIDE SEQUENCE</scope>
    <source>
        <strain evidence="12">FGSC 1904</strain>
    </source>
</reference>
<dbReference type="Gene3D" id="3.40.50.1820">
    <property type="entry name" value="alpha/beta hydrolase"/>
    <property type="match status" value="1"/>
</dbReference>
<evidence type="ECO:0000256" key="4">
    <source>
        <dbReference type="ARBA" id="ARBA00022651"/>
    </source>
</evidence>
<evidence type="ECO:0000256" key="7">
    <source>
        <dbReference type="ARBA" id="ARBA00023277"/>
    </source>
</evidence>
<dbReference type="EMBL" id="JAUTDP010000005">
    <property type="protein sequence ID" value="KAK3399503.1"/>
    <property type="molecule type" value="Genomic_DNA"/>
</dbReference>
<dbReference type="Proteomes" id="UP001281003">
    <property type="component" value="Unassembled WGS sequence"/>
</dbReference>
<keyword evidence="4" id="KW-0858">Xylan degradation</keyword>
<feature type="signal peptide" evidence="11">
    <location>
        <begin position="1"/>
        <end position="28"/>
    </location>
</feature>
<keyword evidence="3" id="KW-0964">Secreted</keyword>
<dbReference type="PANTHER" id="PTHR38050">
    <property type="match status" value="1"/>
</dbReference>
<evidence type="ECO:0000256" key="2">
    <source>
        <dbReference type="ARBA" id="ARBA00013091"/>
    </source>
</evidence>
<evidence type="ECO:0000313" key="12">
    <source>
        <dbReference type="EMBL" id="KAK3399503.1"/>
    </source>
</evidence>
<evidence type="ECO:0000256" key="8">
    <source>
        <dbReference type="ARBA" id="ARBA00023326"/>
    </source>
</evidence>
<name>A0AAE0UCX6_SORBR</name>
<dbReference type="PANTHER" id="PTHR38050:SF3">
    <property type="entry name" value="FERULOYL ESTERASE D"/>
    <property type="match status" value="1"/>
</dbReference>
<evidence type="ECO:0000256" key="10">
    <source>
        <dbReference type="SAM" id="MobiDB-lite"/>
    </source>
</evidence>
<dbReference type="AlphaFoldDB" id="A0AAE0UCX6"/>
<feature type="chain" id="PRO_5042290963" description="feruloyl esterase" evidence="11">
    <location>
        <begin position="29"/>
        <end position="296"/>
    </location>
</feature>
<feature type="region of interest" description="Disordered" evidence="10">
    <location>
        <begin position="229"/>
        <end position="250"/>
    </location>
</feature>
<keyword evidence="6 12" id="KW-0378">Hydrolase</keyword>
<comment type="subcellular location">
    <subcellularLocation>
        <location evidence="1">Secreted</location>
    </subcellularLocation>
</comment>
<comment type="caution">
    <text evidence="12">The sequence shown here is derived from an EMBL/GenBank/DDBJ whole genome shotgun (WGS) entry which is preliminary data.</text>
</comment>
<evidence type="ECO:0000256" key="9">
    <source>
        <dbReference type="ARBA" id="ARBA00034075"/>
    </source>
</evidence>
<gene>
    <name evidence="12" type="ORF">B0T20DRAFT_351223</name>
</gene>
<proteinExistence type="predicted"/>
<keyword evidence="13" id="KW-1185">Reference proteome</keyword>
<dbReference type="GO" id="GO:0030600">
    <property type="term" value="F:feruloyl esterase activity"/>
    <property type="evidence" value="ECO:0007669"/>
    <property type="project" value="UniProtKB-EC"/>
</dbReference>
<evidence type="ECO:0000256" key="11">
    <source>
        <dbReference type="SAM" id="SignalP"/>
    </source>
</evidence>
<dbReference type="EC" id="3.1.1.73" evidence="2"/>
<dbReference type="SUPFAM" id="SSF53474">
    <property type="entry name" value="alpha/beta-Hydrolases"/>
    <property type="match status" value="1"/>
</dbReference>
<evidence type="ECO:0000256" key="3">
    <source>
        <dbReference type="ARBA" id="ARBA00022525"/>
    </source>
</evidence>
<dbReference type="GO" id="GO:0005576">
    <property type="term" value="C:extracellular region"/>
    <property type="evidence" value="ECO:0007669"/>
    <property type="project" value="UniProtKB-SubCell"/>
</dbReference>
<sequence>MAPPHRGLWAFTLLLLTTLTTLLPFTSAAPSPGCSKPATLRNGQQLTTTINGKSRQYTLRVPDNYNPSNNAPYRLIFLWHQLGGSAQKIIQGEDPNRGGVLPYYGLPPLDTNKSAIYVVPQGLNQGWGNQNGEDVSFFDNMLQTVTEGLCVDTNLVFSTGFSYGGAMSYSLACSRPSKIRAVAVISGSLLSGCSGGNEPVAYYAQHGTSDSVLNISGGRQLRDRFVRNNKCSANNGGEPQPGQGGRSTRVEYQGCAQDKPVVWVVHGGDHNPSQKDSGSNEPFAPRNTWEFFSRFK</sequence>
<dbReference type="InterPro" id="IPR029058">
    <property type="entry name" value="AB_hydrolase_fold"/>
</dbReference>
<accession>A0AAE0UCX6</accession>
<keyword evidence="5 11" id="KW-0732">Signal</keyword>
<dbReference type="GO" id="GO:0045493">
    <property type="term" value="P:xylan catabolic process"/>
    <property type="evidence" value="ECO:0007669"/>
    <property type="project" value="UniProtKB-KW"/>
</dbReference>